<dbReference type="GO" id="GO:0032580">
    <property type="term" value="C:Golgi cisterna membrane"/>
    <property type="evidence" value="ECO:0007669"/>
    <property type="project" value="UniProtKB-SubCell"/>
</dbReference>
<comment type="subcellular location">
    <subcellularLocation>
        <location evidence="1">Endoplasmic reticulum membrane</location>
        <topology evidence="1">Single-pass type II membrane protein</topology>
    </subcellularLocation>
    <subcellularLocation>
        <location evidence="13">Golgi apparatus</location>
        <location evidence="13">Golgi stack membrane</location>
        <topology evidence="13">Single-pass type II membrane protein</topology>
    </subcellularLocation>
</comment>
<evidence type="ECO:0000313" key="17">
    <source>
        <dbReference type="Proteomes" id="UP000515135"/>
    </source>
</evidence>
<feature type="signal peptide" evidence="14">
    <location>
        <begin position="1"/>
        <end position="31"/>
    </location>
</feature>
<keyword evidence="13" id="KW-0333">Golgi apparatus</keyword>
<dbReference type="Gene3D" id="3.40.50.11660">
    <property type="entry name" value="Glycosyl transferase family 10, C-terminal domain"/>
    <property type="match status" value="1"/>
</dbReference>
<feature type="domain" description="Fucosyltransferase C-terminal" evidence="15">
    <location>
        <begin position="207"/>
        <end position="362"/>
    </location>
</feature>
<keyword evidence="9" id="KW-0472">Membrane</keyword>
<evidence type="ECO:0000256" key="3">
    <source>
        <dbReference type="ARBA" id="ARBA00008919"/>
    </source>
</evidence>
<dbReference type="PANTHER" id="PTHR11929:SF198">
    <property type="entry name" value="ALPHA-(1,3)-FUCOSYLTRANSFERASE 11"/>
    <property type="match status" value="1"/>
</dbReference>
<dbReference type="UniPathway" id="UPA00378"/>
<keyword evidence="14" id="KW-0732">Signal</keyword>
<dbReference type="InterPro" id="IPR038577">
    <property type="entry name" value="GT10-like_C_sf"/>
</dbReference>
<keyword evidence="5 13" id="KW-0808">Transferase</keyword>
<dbReference type="Proteomes" id="UP000515135">
    <property type="component" value="Unplaced"/>
</dbReference>
<evidence type="ECO:0000256" key="13">
    <source>
        <dbReference type="RuleBase" id="RU003832"/>
    </source>
</evidence>
<accession>A0A6P5ACK5</accession>
<evidence type="ECO:0000256" key="12">
    <source>
        <dbReference type="ARBA" id="ARBA00048647"/>
    </source>
</evidence>
<proteinExistence type="inferred from homology"/>
<dbReference type="KEGG" id="bbel:109481398"/>
<keyword evidence="4 13" id="KW-0328">Glycosyltransferase</keyword>
<dbReference type="GO" id="GO:0046920">
    <property type="term" value="F:alpha-(1-&gt;3)-fucosyltransferase activity"/>
    <property type="evidence" value="ECO:0007669"/>
    <property type="project" value="TreeGrafter"/>
</dbReference>
<dbReference type="EC" id="2.4.1.-" evidence="13"/>
<dbReference type="SUPFAM" id="SSF53756">
    <property type="entry name" value="UDP-Glycosyltransferase/glycogen phosphorylase"/>
    <property type="match status" value="1"/>
</dbReference>
<keyword evidence="10" id="KW-0325">Glycoprotein</keyword>
<dbReference type="GO" id="GO:0046922">
    <property type="term" value="F:peptide-O-fucosyltransferase activity"/>
    <property type="evidence" value="ECO:0007669"/>
    <property type="project" value="UniProtKB-EC"/>
</dbReference>
<keyword evidence="8" id="KW-1133">Transmembrane helix</keyword>
<keyword evidence="7" id="KW-0735">Signal-anchor</keyword>
<evidence type="ECO:0000256" key="14">
    <source>
        <dbReference type="SAM" id="SignalP"/>
    </source>
</evidence>
<feature type="chain" id="PRO_5027783351" description="Fucosyltransferase" evidence="14">
    <location>
        <begin position="32"/>
        <end position="485"/>
    </location>
</feature>
<dbReference type="AlphaFoldDB" id="A0A6P5ACK5"/>
<evidence type="ECO:0000256" key="4">
    <source>
        <dbReference type="ARBA" id="ARBA00022676"/>
    </source>
</evidence>
<dbReference type="RefSeq" id="XP_019639516.1">
    <property type="nucleotide sequence ID" value="XM_019783957.1"/>
</dbReference>
<protein>
    <recommendedName>
        <fullName evidence="13">Fucosyltransferase</fullName>
        <ecNumber evidence="13">2.4.1.-</ecNumber>
    </recommendedName>
</protein>
<evidence type="ECO:0000256" key="2">
    <source>
        <dbReference type="ARBA" id="ARBA00004922"/>
    </source>
</evidence>
<evidence type="ECO:0000256" key="8">
    <source>
        <dbReference type="ARBA" id="ARBA00022989"/>
    </source>
</evidence>
<dbReference type="GO" id="GO:0005789">
    <property type="term" value="C:endoplasmic reticulum membrane"/>
    <property type="evidence" value="ECO:0007669"/>
    <property type="project" value="UniProtKB-SubCell"/>
</dbReference>
<name>A0A6P5ACK5_BRABE</name>
<evidence type="ECO:0000256" key="5">
    <source>
        <dbReference type="ARBA" id="ARBA00022679"/>
    </source>
</evidence>
<evidence type="ECO:0000256" key="1">
    <source>
        <dbReference type="ARBA" id="ARBA00004648"/>
    </source>
</evidence>
<organism evidence="17 18">
    <name type="scientific">Branchiostoma belcheri</name>
    <name type="common">Amphioxus</name>
    <dbReference type="NCBI Taxonomy" id="7741"/>
    <lineage>
        <taxon>Eukaryota</taxon>
        <taxon>Metazoa</taxon>
        <taxon>Chordata</taxon>
        <taxon>Cephalochordata</taxon>
        <taxon>Leptocardii</taxon>
        <taxon>Amphioxiformes</taxon>
        <taxon>Branchiostomatidae</taxon>
        <taxon>Branchiostoma</taxon>
    </lineage>
</organism>
<dbReference type="PANTHER" id="PTHR11929">
    <property type="entry name" value="ALPHA- 1,3 -FUCOSYLTRANSFERASE"/>
    <property type="match status" value="1"/>
</dbReference>
<dbReference type="OrthoDB" id="9993460at2759"/>
<evidence type="ECO:0000259" key="15">
    <source>
        <dbReference type="Pfam" id="PF00852"/>
    </source>
</evidence>
<evidence type="ECO:0000256" key="6">
    <source>
        <dbReference type="ARBA" id="ARBA00022692"/>
    </source>
</evidence>
<evidence type="ECO:0000256" key="11">
    <source>
        <dbReference type="ARBA" id="ARBA00047273"/>
    </source>
</evidence>
<dbReference type="GeneID" id="109481398"/>
<evidence type="ECO:0000256" key="10">
    <source>
        <dbReference type="ARBA" id="ARBA00023180"/>
    </source>
</evidence>
<evidence type="ECO:0000256" key="7">
    <source>
        <dbReference type="ARBA" id="ARBA00022968"/>
    </source>
</evidence>
<dbReference type="Pfam" id="PF17039">
    <property type="entry name" value="Glyco_tran_10_N"/>
    <property type="match status" value="1"/>
</dbReference>
<comment type="similarity">
    <text evidence="3 13">Belongs to the glycosyltransferase 10 family.</text>
</comment>
<evidence type="ECO:0000259" key="16">
    <source>
        <dbReference type="Pfam" id="PF17039"/>
    </source>
</evidence>
<feature type="domain" description="Fucosyltransferase N-terminal" evidence="16">
    <location>
        <begin position="69"/>
        <end position="173"/>
    </location>
</feature>
<dbReference type="FunFam" id="3.40.50.11660:FF:000002">
    <property type="entry name" value="Alpha-(1,3)-fucosyltransferase"/>
    <property type="match status" value="1"/>
</dbReference>
<comment type="catalytic activity">
    <reaction evidence="12">
        <text>L-seryl-[protein] + GDP-beta-L-fucose = 3-O-(alpha-L-fucosyl)-L-seryl-[protein] + GDP + H(+)</text>
        <dbReference type="Rhea" id="RHEA:63644"/>
        <dbReference type="Rhea" id="RHEA-COMP:9863"/>
        <dbReference type="Rhea" id="RHEA-COMP:17914"/>
        <dbReference type="ChEBI" id="CHEBI:15378"/>
        <dbReference type="ChEBI" id="CHEBI:29999"/>
        <dbReference type="ChEBI" id="CHEBI:57273"/>
        <dbReference type="ChEBI" id="CHEBI:58189"/>
        <dbReference type="ChEBI" id="CHEBI:189632"/>
        <dbReference type="EC" id="2.4.1.221"/>
    </reaction>
    <physiologicalReaction direction="left-to-right" evidence="12">
        <dbReference type="Rhea" id="RHEA:63645"/>
    </physiologicalReaction>
</comment>
<evidence type="ECO:0000256" key="9">
    <source>
        <dbReference type="ARBA" id="ARBA00023136"/>
    </source>
</evidence>
<comment type="pathway">
    <text evidence="2">Protein modification; protein glycosylation.</text>
</comment>
<keyword evidence="6 13" id="KW-0812">Transmembrane</keyword>
<dbReference type="Pfam" id="PF00852">
    <property type="entry name" value="Glyco_transf_10"/>
    <property type="match status" value="1"/>
</dbReference>
<sequence>MLSSRTSRFIHKFLPIIGTILLIFAQYLVLAEDDPPPQPAYNENPAFRPNSVHSNYGFSAEYFRYNYSQTPVIIWWTKALFPHFNGNTATIHCDLGTCISTTDKKKKRDPATRGFIFYGTDFRAHETPLPRQPHHEWALLHEESPMNNYILSHQPMLQLFNHTGTFRRESDYPLTLQHLPSLSYLTSRDPVPLHEKNRLKDTAGLASVAYIQSHCGVASDRDSYVQELMKYIKVDSLGKCLHNKELPEELQNTLTMEEDGFFSIIANYKFHIAFENGICRDYMTEKLFRPLHLGVVPIYWGSEAAKDWMPNDHSIILKDDFASPKELAEYITFLDQNDEEYEKFLEYRQPGGITNTLLVEEMERRPWGLSSMDEPNFINGFECHVCDRILERLDAERLHAANPGENPPPPPPRLGQYTHMGCPQPTRAVDTQEPSKPGNEWLAFDWVNDFWGTWDMAMALKQMIQAGEKDSRKLFDFLEKMHGRH</sequence>
<reference evidence="18" key="1">
    <citation type="submission" date="2025-08" db="UniProtKB">
        <authorList>
            <consortium name="RefSeq"/>
        </authorList>
    </citation>
    <scope>IDENTIFICATION</scope>
    <source>
        <tissue evidence="18">Gonad</tissue>
    </source>
</reference>
<dbReference type="InterPro" id="IPR001503">
    <property type="entry name" value="Glyco_trans_10"/>
</dbReference>
<dbReference type="InterPro" id="IPR031481">
    <property type="entry name" value="Glyco_tran_10_N"/>
</dbReference>
<dbReference type="InterPro" id="IPR055270">
    <property type="entry name" value="Glyco_tran_10_C"/>
</dbReference>
<keyword evidence="17" id="KW-1185">Reference proteome</keyword>
<comment type="catalytic activity">
    <reaction evidence="11">
        <text>L-threonyl-[protein] + GDP-beta-L-fucose = 3-O-(alpha-L-fucosyl)-L-threonyl-[protein] + GDP + H(+)</text>
        <dbReference type="Rhea" id="RHEA:70491"/>
        <dbReference type="Rhea" id="RHEA-COMP:11060"/>
        <dbReference type="Rhea" id="RHEA-COMP:17915"/>
        <dbReference type="ChEBI" id="CHEBI:15378"/>
        <dbReference type="ChEBI" id="CHEBI:30013"/>
        <dbReference type="ChEBI" id="CHEBI:57273"/>
        <dbReference type="ChEBI" id="CHEBI:58189"/>
        <dbReference type="ChEBI" id="CHEBI:189631"/>
        <dbReference type="EC" id="2.4.1.221"/>
    </reaction>
    <physiologicalReaction direction="left-to-right" evidence="11">
        <dbReference type="Rhea" id="RHEA:70492"/>
    </physiologicalReaction>
</comment>
<gene>
    <name evidence="18" type="primary">LOC109481398</name>
</gene>
<evidence type="ECO:0000313" key="18">
    <source>
        <dbReference type="RefSeq" id="XP_019639516.1"/>
    </source>
</evidence>